<keyword evidence="4" id="KW-0805">Transcription regulation</keyword>
<dbReference type="InterPro" id="IPR036915">
    <property type="entry name" value="Cyclin-like_sf"/>
</dbReference>
<dbReference type="PANTHER" id="PTHR11618">
    <property type="entry name" value="TRANSCRIPTION INITIATION FACTOR IIB-RELATED"/>
    <property type="match status" value="1"/>
</dbReference>
<keyword evidence="6" id="KW-0862">Zinc</keyword>
<dbReference type="Pfam" id="PF00382">
    <property type="entry name" value="TFIIB"/>
    <property type="match status" value="2"/>
</dbReference>
<keyword evidence="5" id="KW-0804">Transcription</keyword>
<keyword evidence="9" id="KW-0396">Initiation factor</keyword>
<evidence type="ECO:0000256" key="5">
    <source>
        <dbReference type="ARBA" id="ARBA00023163"/>
    </source>
</evidence>
<reference evidence="9 10" key="1">
    <citation type="journal article" date="2019" name="ISME J.">
        <title>Isolation and characterization of a thermophilic sulfur- and iron-reducing thaumarchaeote from a terrestrial acidic hot spring.</title>
        <authorList>
            <person name="Kato S."/>
            <person name="Itoh T."/>
            <person name="Yuki M."/>
            <person name="Nagamori M."/>
            <person name="Ohnishi M."/>
            <person name="Uematsu K."/>
            <person name="Suzuki K."/>
            <person name="Takashina T."/>
            <person name="Ohkuma M."/>
        </authorList>
    </citation>
    <scope>NUCLEOTIDE SEQUENCE [LARGE SCALE GENOMIC DNA]</scope>
    <source>
        <strain evidence="9 10">NAS-02</strain>
    </source>
</reference>
<proteinExistence type="inferred from homology"/>
<evidence type="ECO:0000313" key="9">
    <source>
        <dbReference type="EMBL" id="BBE42468.1"/>
    </source>
</evidence>
<dbReference type="PANTHER" id="PTHR11618:SF13">
    <property type="entry name" value="TRANSCRIPTION INITIATION FACTOR IIB"/>
    <property type="match status" value="1"/>
</dbReference>
<dbReference type="Proteomes" id="UP000509448">
    <property type="component" value="Chromosome"/>
</dbReference>
<evidence type="ECO:0000259" key="8">
    <source>
        <dbReference type="PROSITE" id="PS51134"/>
    </source>
</evidence>
<dbReference type="InterPro" id="IPR013150">
    <property type="entry name" value="TFIIB_cyclin"/>
</dbReference>
<dbReference type="PROSITE" id="PS51134">
    <property type="entry name" value="ZF_TFIIB"/>
    <property type="match status" value="1"/>
</dbReference>
<evidence type="ECO:0000256" key="3">
    <source>
        <dbReference type="ARBA" id="ARBA00022737"/>
    </source>
</evidence>
<evidence type="ECO:0000313" key="10">
    <source>
        <dbReference type="Proteomes" id="UP000509448"/>
    </source>
</evidence>
<sequence length="324" mass="34541">MHVEDEERTRAVALVDRCPQCGARALVMDIETGEIVCTKCGAVVRERVEAEDGGEKEWREDEGHVDHRGPPQTALYPIRHETVIGPGRGDFARLREVDSQGDRDYRAHIAAASTVSTIAGALSLPPPAQEEAMRTFMRAHEAGAMRGRSMQGIAAAAVLYTCRRLGIPRRIADVARAAGLGKHELWMHYKVLTLALGDGAGAHPQAEDFVARVASAVVSEIEAGKVARRALELLREVRALDGEMMSGKDPMGLAAAAVYLAALMEGLNITQLAIAQASGVTEVTVRNSMHRIRAVLAGHDGARNPGAPETSSDAKVDPGSPASP</sequence>
<dbReference type="Gene3D" id="1.10.472.170">
    <property type="match status" value="1"/>
</dbReference>
<keyword evidence="9" id="KW-0648">Protein biosynthesis</keyword>
<evidence type="ECO:0000256" key="1">
    <source>
        <dbReference type="ARBA" id="ARBA00010857"/>
    </source>
</evidence>
<name>A0A4P2VNE0_9ARCH</name>
<evidence type="ECO:0000256" key="6">
    <source>
        <dbReference type="PROSITE-ProRule" id="PRU00469"/>
    </source>
</evidence>
<dbReference type="GO" id="GO:0003743">
    <property type="term" value="F:translation initiation factor activity"/>
    <property type="evidence" value="ECO:0007669"/>
    <property type="project" value="UniProtKB-KW"/>
</dbReference>
<gene>
    <name evidence="9" type="ORF">NAS2_1079</name>
</gene>
<organism evidence="9 10">
    <name type="scientific">Conexivisphaera calida</name>
    <dbReference type="NCBI Taxonomy" id="1874277"/>
    <lineage>
        <taxon>Archaea</taxon>
        <taxon>Nitrososphaerota</taxon>
        <taxon>Conexivisphaeria</taxon>
        <taxon>Conexivisphaerales</taxon>
        <taxon>Conexivisphaeraceae</taxon>
        <taxon>Conexivisphaera</taxon>
    </lineage>
</organism>
<evidence type="ECO:0000256" key="4">
    <source>
        <dbReference type="ARBA" id="ARBA00023015"/>
    </source>
</evidence>
<feature type="compositionally biased region" description="Basic and acidic residues" evidence="7">
    <location>
        <begin position="52"/>
        <end position="69"/>
    </location>
</feature>
<feature type="domain" description="TFIIB-type" evidence="8">
    <location>
        <begin position="14"/>
        <end position="45"/>
    </location>
</feature>
<dbReference type="OrthoDB" id="7429at2157"/>
<dbReference type="GeneID" id="55584890"/>
<dbReference type="RefSeq" id="WP_174448698.1">
    <property type="nucleotide sequence ID" value="NZ_AP018732.1"/>
</dbReference>
<dbReference type="KEGG" id="ccai:NAS2_1079"/>
<feature type="region of interest" description="Disordered" evidence="7">
    <location>
        <begin position="52"/>
        <end position="73"/>
    </location>
</feature>
<dbReference type="InterPro" id="IPR000812">
    <property type="entry name" value="TFIIB"/>
</dbReference>
<dbReference type="AlphaFoldDB" id="A0A4P2VNE0"/>
<dbReference type="SUPFAM" id="SSF47954">
    <property type="entry name" value="Cyclin-like"/>
    <property type="match status" value="2"/>
</dbReference>
<evidence type="ECO:0000256" key="7">
    <source>
        <dbReference type="SAM" id="MobiDB-lite"/>
    </source>
</evidence>
<dbReference type="PRINTS" id="PR00685">
    <property type="entry name" value="TIFACTORIIB"/>
</dbReference>
<protein>
    <recommendedName>
        <fullName evidence="2">Transcription initiation factor IIB</fullName>
    </recommendedName>
</protein>
<dbReference type="GO" id="GO:0008270">
    <property type="term" value="F:zinc ion binding"/>
    <property type="evidence" value="ECO:0007669"/>
    <property type="project" value="UniProtKB-KW"/>
</dbReference>
<evidence type="ECO:0000256" key="2">
    <source>
        <dbReference type="ARBA" id="ARBA00013932"/>
    </source>
</evidence>
<dbReference type="GO" id="GO:0017025">
    <property type="term" value="F:TBP-class protein binding"/>
    <property type="evidence" value="ECO:0007669"/>
    <property type="project" value="InterPro"/>
</dbReference>
<dbReference type="SUPFAM" id="SSF57783">
    <property type="entry name" value="Zinc beta-ribbon"/>
    <property type="match status" value="1"/>
</dbReference>
<keyword evidence="10" id="KW-1185">Reference proteome</keyword>
<dbReference type="GO" id="GO:0097550">
    <property type="term" value="C:transcription preinitiation complex"/>
    <property type="evidence" value="ECO:0007669"/>
    <property type="project" value="TreeGrafter"/>
</dbReference>
<dbReference type="CDD" id="cd00043">
    <property type="entry name" value="CYCLIN_SF"/>
    <property type="match status" value="1"/>
</dbReference>
<accession>A0A4P2VNE0</accession>
<dbReference type="Gene3D" id="1.10.472.10">
    <property type="entry name" value="Cyclin-like"/>
    <property type="match status" value="1"/>
</dbReference>
<feature type="region of interest" description="Disordered" evidence="7">
    <location>
        <begin position="297"/>
        <end position="324"/>
    </location>
</feature>
<dbReference type="Pfam" id="PF08271">
    <property type="entry name" value="Zn_Ribbon_TF"/>
    <property type="match status" value="1"/>
</dbReference>
<dbReference type="GO" id="GO:0070897">
    <property type="term" value="P:transcription preinitiation complex assembly"/>
    <property type="evidence" value="ECO:0007669"/>
    <property type="project" value="InterPro"/>
</dbReference>
<keyword evidence="6" id="KW-0479">Metal-binding</keyword>
<dbReference type="InterPro" id="IPR023486">
    <property type="entry name" value="TFIIB_CS"/>
</dbReference>
<dbReference type="EMBL" id="AP018732">
    <property type="protein sequence ID" value="BBE42468.1"/>
    <property type="molecule type" value="Genomic_DNA"/>
</dbReference>
<keyword evidence="3" id="KW-0677">Repeat</keyword>
<comment type="similarity">
    <text evidence="1">Belongs to the TFIIB family.</text>
</comment>
<keyword evidence="6" id="KW-0863">Zinc-finger</keyword>
<dbReference type="InterPro" id="IPR013137">
    <property type="entry name" value="Znf_TFIIB"/>
</dbReference>
<dbReference type="PROSITE" id="PS00782">
    <property type="entry name" value="TFIIB"/>
    <property type="match status" value="1"/>
</dbReference>